<accession>A0AAE0U424</accession>
<evidence type="ECO:0008006" key="5">
    <source>
        <dbReference type="Google" id="ProtNLM"/>
    </source>
</evidence>
<feature type="compositionally biased region" description="Low complexity" evidence="1">
    <location>
        <begin position="34"/>
        <end position="43"/>
    </location>
</feature>
<organism evidence="3 4">
    <name type="scientific">Podospora didyma</name>
    <dbReference type="NCBI Taxonomy" id="330526"/>
    <lineage>
        <taxon>Eukaryota</taxon>
        <taxon>Fungi</taxon>
        <taxon>Dikarya</taxon>
        <taxon>Ascomycota</taxon>
        <taxon>Pezizomycotina</taxon>
        <taxon>Sordariomycetes</taxon>
        <taxon>Sordariomycetidae</taxon>
        <taxon>Sordariales</taxon>
        <taxon>Podosporaceae</taxon>
        <taxon>Podospora</taxon>
    </lineage>
</organism>
<keyword evidence="2" id="KW-0732">Signal</keyword>
<feature type="signal peptide" evidence="2">
    <location>
        <begin position="1"/>
        <end position="20"/>
    </location>
</feature>
<reference evidence="3" key="1">
    <citation type="journal article" date="2023" name="Mol. Phylogenet. Evol.">
        <title>Genome-scale phylogeny and comparative genomics of the fungal order Sordariales.</title>
        <authorList>
            <person name="Hensen N."/>
            <person name="Bonometti L."/>
            <person name="Westerberg I."/>
            <person name="Brannstrom I.O."/>
            <person name="Guillou S."/>
            <person name="Cros-Aarteil S."/>
            <person name="Calhoun S."/>
            <person name="Haridas S."/>
            <person name="Kuo A."/>
            <person name="Mondo S."/>
            <person name="Pangilinan J."/>
            <person name="Riley R."/>
            <person name="LaButti K."/>
            <person name="Andreopoulos B."/>
            <person name="Lipzen A."/>
            <person name="Chen C."/>
            <person name="Yan M."/>
            <person name="Daum C."/>
            <person name="Ng V."/>
            <person name="Clum A."/>
            <person name="Steindorff A."/>
            <person name="Ohm R.A."/>
            <person name="Martin F."/>
            <person name="Silar P."/>
            <person name="Natvig D.O."/>
            <person name="Lalanne C."/>
            <person name="Gautier V."/>
            <person name="Ament-Velasquez S.L."/>
            <person name="Kruys A."/>
            <person name="Hutchinson M.I."/>
            <person name="Powell A.J."/>
            <person name="Barry K."/>
            <person name="Miller A.N."/>
            <person name="Grigoriev I.V."/>
            <person name="Debuchy R."/>
            <person name="Gladieux P."/>
            <person name="Hiltunen Thoren M."/>
            <person name="Johannesson H."/>
        </authorList>
    </citation>
    <scope>NUCLEOTIDE SEQUENCE</scope>
    <source>
        <strain evidence="3">CBS 232.78</strain>
    </source>
</reference>
<dbReference type="EMBL" id="JAULSW010000002">
    <property type="protein sequence ID" value="KAK3390233.1"/>
    <property type="molecule type" value="Genomic_DNA"/>
</dbReference>
<keyword evidence="4" id="KW-1185">Reference proteome</keyword>
<protein>
    <recommendedName>
        <fullName evidence="5">Secreted protein</fullName>
    </recommendedName>
</protein>
<sequence length="109" mass="11592">MAPQCPSKIALARAWAGGLAGWLACNPAQPSPAQPSQESPLPARCSTRSNVTDDVQRKMHVGFPVPLAMRSCFVVVLGGERKGNGRYHFVLPCTQVLCIIFILLTSGSG</sequence>
<proteinExistence type="predicted"/>
<gene>
    <name evidence="3" type="ORF">B0H63DRAFT_109371</name>
</gene>
<reference evidence="3" key="2">
    <citation type="submission" date="2023-06" db="EMBL/GenBank/DDBJ databases">
        <authorList>
            <consortium name="Lawrence Berkeley National Laboratory"/>
            <person name="Haridas S."/>
            <person name="Hensen N."/>
            <person name="Bonometti L."/>
            <person name="Westerberg I."/>
            <person name="Brannstrom I.O."/>
            <person name="Guillou S."/>
            <person name="Cros-Aarteil S."/>
            <person name="Calhoun S."/>
            <person name="Kuo A."/>
            <person name="Mondo S."/>
            <person name="Pangilinan J."/>
            <person name="Riley R."/>
            <person name="LaButti K."/>
            <person name="Andreopoulos B."/>
            <person name="Lipzen A."/>
            <person name="Chen C."/>
            <person name="Yanf M."/>
            <person name="Daum C."/>
            <person name="Ng V."/>
            <person name="Clum A."/>
            <person name="Steindorff A."/>
            <person name="Ohm R."/>
            <person name="Martin F."/>
            <person name="Silar P."/>
            <person name="Natvig D."/>
            <person name="Lalanne C."/>
            <person name="Gautier V."/>
            <person name="Ament-velasquez S.L."/>
            <person name="Kruys A."/>
            <person name="Hutchinson M.I."/>
            <person name="Powell A.J."/>
            <person name="Barry K."/>
            <person name="Miller A.N."/>
            <person name="Grigoriev I.V."/>
            <person name="Debuchy R."/>
            <person name="Gladieux P."/>
            <person name="Thoren M.H."/>
            <person name="Johannesson H."/>
        </authorList>
    </citation>
    <scope>NUCLEOTIDE SEQUENCE</scope>
    <source>
        <strain evidence="3">CBS 232.78</strain>
    </source>
</reference>
<name>A0AAE0U424_9PEZI</name>
<dbReference type="Proteomes" id="UP001285441">
    <property type="component" value="Unassembled WGS sequence"/>
</dbReference>
<evidence type="ECO:0000313" key="3">
    <source>
        <dbReference type="EMBL" id="KAK3390233.1"/>
    </source>
</evidence>
<feature type="region of interest" description="Disordered" evidence="1">
    <location>
        <begin position="28"/>
        <end position="49"/>
    </location>
</feature>
<dbReference type="AlphaFoldDB" id="A0AAE0U424"/>
<feature type="chain" id="PRO_5042238612" description="Secreted protein" evidence="2">
    <location>
        <begin position="21"/>
        <end position="109"/>
    </location>
</feature>
<comment type="caution">
    <text evidence="3">The sequence shown here is derived from an EMBL/GenBank/DDBJ whole genome shotgun (WGS) entry which is preliminary data.</text>
</comment>
<evidence type="ECO:0000313" key="4">
    <source>
        <dbReference type="Proteomes" id="UP001285441"/>
    </source>
</evidence>
<evidence type="ECO:0000256" key="2">
    <source>
        <dbReference type="SAM" id="SignalP"/>
    </source>
</evidence>
<evidence type="ECO:0000256" key="1">
    <source>
        <dbReference type="SAM" id="MobiDB-lite"/>
    </source>
</evidence>